<feature type="transmembrane region" description="Helical" evidence="6">
    <location>
        <begin position="255"/>
        <end position="277"/>
    </location>
</feature>
<accession>A0A9D9EVU0</accession>
<feature type="transmembrane region" description="Helical" evidence="6">
    <location>
        <begin position="228"/>
        <end position="248"/>
    </location>
</feature>
<feature type="transmembrane region" description="Helical" evidence="6">
    <location>
        <begin position="45"/>
        <end position="63"/>
    </location>
</feature>
<keyword evidence="6" id="KW-0592">Phosphate transport</keyword>
<sequence>MDYVYLGFVIFLFILAVSDLWVGVSNDAVNFLNSAIGSKAARFRTIIIVAAIGVFCGAVMSNGMMDIARHGIFRPEQFCFQELMYIFLAVMVTDIILLDVFNSLGLPTSTTVSMVFELLGATFAMAMLKMAGADDGMGFADYMNTEKALSVIMAIFVSVAIAFVFGFLIQYITRILFTFNFVKNLKWKIGIFGGIALTAIIYFMLIKGVKDLSFMTADAKAWVNENTLILLLVCFVTFTILMQVLYFCKVNVFKVIVLVGTFSLATAFAGNDLVNFIGVPLAGYSSYIDYMAAGGGDPAGHMMGVLNEPASTPIIFLFCAGLVMVIALATSKKAHNVTKTEIGLSRQDEGDEMFGSSKVARSLVRWSNVTAEKVIAVTPVKVRNWINDRFDETQICKEDGAAYDLVRASVNLMVASMLIALGTSLKLPLSTTYVTFMVAMSTSLADRAWSRESAVFRVTGMLSVIGGWFVTAGVAFAGAFILALIMYFGGTVVTIILVIAGLAALIHSNVTYKAKDDANGNDKAFAAIVTCKDSRNVWGLFSGYVASHEADFLRRLASRYVRITNGLFTENIKTLRRTADELRKEKTTLKNLRRKETICLRRVDTETAMTKSAWFHMIFNNMEQMYYSIRRICEPAYEHVDNHFSPIPQNYVDEFCKSRDKLSEVIEGMAAACGEGRFNDLRNYDYTLPALQTEFSDLRKALMEDIQKKNLNLTVAYLYLNLIQESEQLAIELTQMSRAARKFQLG</sequence>
<evidence type="ECO:0000256" key="5">
    <source>
        <dbReference type="ARBA" id="ARBA00023136"/>
    </source>
</evidence>
<keyword evidence="5 6" id="KW-0472">Membrane</keyword>
<feature type="coiled-coil region" evidence="7">
    <location>
        <begin position="565"/>
        <end position="595"/>
    </location>
</feature>
<comment type="subcellular location">
    <subcellularLocation>
        <location evidence="1 6">Membrane</location>
        <topology evidence="1 6">Multi-pass membrane protein</topology>
    </subcellularLocation>
</comment>
<proteinExistence type="inferred from homology"/>
<evidence type="ECO:0000256" key="3">
    <source>
        <dbReference type="ARBA" id="ARBA00022692"/>
    </source>
</evidence>
<reference evidence="8" key="2">
    <citation type="journal article" date="2021" name="PeerJ">
        <title>Extensive microbial diversity within the chicken gut microbiome revealed by metagenomics and culture.</title>
        <authorList>
            <person name="Gilroy R."/>
            <person name="Ravi A."/>
            <person name="Getino M."/>
            <person name="Pursley I."/>
            <person name="Horton D.L."/>
            <person name="Alikhan N.F."/>
            <person name="Baker D."/>
            <person name="Gharbi K."/>
            <person name="Hall N."/>
            <person name="Watson M."/>
            <person name="Adriaenssens E.M."/>
            <person name="Foster-Nyarko E."/>
            <person name="Jarju S."/>
            <person name="Secka A."/>
            <person name="Antonio M."/>
            <person name="Oren A."/>
            <person name="Chaudhuri R.R."/>
            <person name="La Ragione R."/>
            <person name="Hildebrand F."/>
            <person name="Pallen M.J."/>
        </authorList>
    </citation>
    <scope>NUCLEOTIDE SEQUENCE</scope>
    <source>
        <strain evidence="8">B1-20833</strain>
    </source>
</reference>
<evidence type="ECO:0000313" key="9">
    <source>
        <dbReference type="Proteomes" id="UP000823661"/>
    </source>
</evidence>
<gene>
    <name evidence="8" type="ORF">IAC06_06775</name>
</gene>
<feature type="transmembrane region" description="Helical" evidence="6">
    <location>
        <begin position="310"/>
        <end position="329"/>
    </location>
</feature>
<feature type="transmembrane region" description="Helical" evidence="6">
    <location>
        <begin position="108"/>
        <end position="128"/>
    </location>
</feature>
<dbReference type="PANTHER" id="PTHR11101">
    <property type="entry name" value="PHOSPHATE TRANSPORTER"/>
    <property type="match status" value="1"/>
</dbReference>
<name>A0A9D9EVU0_9BACT</name>
<dbReference type="GO" id="GO:0016020">
    <property type="term" value="C:membrane"/>
    <property type="evidence" value="ECO:0007669"/>
    <property type="project" value="UniProtKB-SubCell"/>
</dbReference>
<evidence type="ECO:0000313" key="8">
    <source>
        <dbReference type="EMBL" id="MBO8452570.1"/>
    </source>
</evidence>
<evidence type="ECO:0000256" key="2">
    <source>
        <dbReference type="ARBA" id="ARBA00022448"/>
    </source>
</evidence>
<dbReference type="Pfam" id="PF01384">
    <property type="entry name" value="PHO4"/>
    <property type="match status" value="1"/>
</dbReference>
<dbReference type="Proteomes" id="UP000823661">
    <property type="component" value="Unassembled WGS sequence"/>
</dbReference>
<feature type="transmembrane region" description="Helical" evidence="6">
    <location>
        <begin position="83"/>
        <end position="101"/>
    </location>
</feature>
<keyword evidence="3 6" id="KW-0812">Transmembrane</keyword>
<feature type="transmembrane region" description="Helical" evidence="6">
    <location>
        <begin position="6"/>
        <end position="24"/>
    </location>
</feature>
<evidence type="ECO:0000256" key="6">
    <source>
        <dbReference type="RuleBase" id="RU363058"/>
    </source>
</evidence>
<dbReference type="PANTHER" id="PTHR11101:SF16">
    <property type="entry name" value="PHOSPHATE TRANSPORTER"/>
    <property type="match status" value="1"/>
</dbReference>
<dbReference type="GO" id="GO:0035435">
    <property type="term" value="P:phosphate ion transmembrane transport"/>
    <property type="evidence" value="ECO:0007669"/>
    <property type="project" value="TreeGrafter"/>
</dbReference>
<protein>
    <recommendedName>
        <fullName evidence="6">Phosphate transporter</fullName>
    </recommendedName>
</protein>
<organism evidence="8 9">
    <name type="scientific">Candidatus Cryptobacteroides intestinavium</name>
    <dbReference type="NCBI Taxonomy" id="2840766"/>
    <lineage>
        <taxon>Bacteria</taxon>
        <taxon>Pseudomonadati</taxon>
        <taxon>Bacteroidota</taxon>
        <taxon>Bacteroidia</taxon>
        <taxon>Bacteroidales</taxon>
        <taxon>Candidatus Cryptobacteroides</taxon>
    </lineage>
</organism>
<dbReference type="InterPro" id="IPR001204">
    <property type="entry name" value="Phos_transporter"/>
</dbReference>
<keyword evidence="4 6" id="KW-1133">Transmembrane helix</keyword>
<keyword evidence="7" id="KW-0175">Coiled coil</keyword>
<evidence type="ECO:0000256" key="4">
    <source>
        <dbReference type="ARBA" id="ARBA00022989"/>
    </source>
</evidence>
<evidence type="ECO:0000256" key="1">
    <source>
        <dbReference type="ARBA" id="ARBA00004141"/>
    </source>
</evidence>
<feature type="transmembrane region" description="Helical" evidence="6">
    <location>
        <begin position="148"/>
        <end position="169"/>
    </location>
</feature>
<feature type="transmembrane region" description="Helical" evidence="6">
    <location>
        <begin position="487"/>
        <end position="506"/>
    </location>
</feature>
<comment type="similarity">
    <text evidence="6">Belongs to the inorganic phosphate transporter (PiT) (TC 2.A.20) family.</text>
</comment>
<keyword evidence="2 6" id="KW-0813">Transport</keyword>
<feature type="transmembrane region" description="Helical" evidence="6">
    <location>
        <begin position="189"/>
        <end position="208"/>
    </location>
</feature>
<evidence type="ECO:0000256" key="7">
    <source>
        <dbReference type="SAM" id="Coils"/>
    </source>
</evidence>
<feature type="transmembrane region" description="Helical" evidence="6">
    <location>
        <begin position="461"/>
        <end position="481"/>
    </location>
</feature>
<reference evidence="8" key="1">
    <citation type="submission" date="2020-10" db="EMBL/GenBank/DDBJ databases">
        <authorList>
            <person name="Gilroy R."/>
        </authorList>
    </citation>
    <scope>NUCLEOTIDE SEQUENCE</scope>
    <source>
        <strain evidence="8">B1-20833</strain>
    </source>
</reference>
<dbReference type="AlphaFoldDB" id="A0A9D9EVU0"/>
<dbReference type="GO" id="GO:0005315">
    <property type="term" value="F:phosphate transmembrane transporter activity"/>
    <property type="evidence" value="ECO:0007669"/>
    <property type="project" value="InterPro"/>
</dbReference>
<dbReference type="EMBL" id="JADIMI010000066">
    <property type="protein sequence ID" value="MBO8452570.1"/>
    <property type="molecule type" value="Genomic_DNA"/>
</dbReference>
<comment type="caution">
    <text evidence="8">The sequence shown here is derived from an EMBL/GenBank/DDBJ whole genome shotgun (WGS) entry which is preliminary data.</text>
</comment>